<keyword evidence="4" id="KW-0325">Glycoprotein</keyword>
<dbReference type="KEGG" id="bman:114243373"/>
<keyword evidence="3" id="KW-1015">Disulfide bond</keyword>
<dbReference type="PROSITE" id="PS01186">
    <property type="entry name" value="EGF_2"/>
    <property type="match status" value="1"/>
</dbReference>
<dbReference type="Pfam" id="PF00431">
    <property type="entry name" value="CUB"/>
    <property type="match status" value="1"/>
</dbReference>
<evidence type="ECO:0000259" key="7">
    <source>
        <dbReference type="PROSITE" id="PS01180"/>
    </source>
</evidence>
<dbReference type="InterPro" id="IPR041161">
    <property type="entry name" value="EGF_Tenascin"/>
</dbReference>
<dbReference type="Pfam" id="PF18720">
    <property type="entry name" value="EGF_Tenascin"/>
    <property type="match status" value="1"/>
</dbReference>
<evidence type="ECO:0000313" key="8">
    <source>
        <dbReference type="Proteomes" id="UP000504629"/>
    </source>
</evidence>
<dbReference type="RefSeq" id="XP_028030640.1">
    <property type="nucleotide sequence ID" value="XM_028174839.1"/>
</dbReference>
<comment type="caution">
    <text evidence="5">Lacks conserved residue(s) required for the propagation of feature annotation.</text>
</comment>
<dbReference type="OrthoDB" id="9998912at2759"/>
<dbReference type="FunFam" id="2.60.120.290:FF:000023">
    <property type="entry name" value="Multiple epidermal growth factor-like domains 8"/>
    <property type="match status" value="1"/>
</dbReference>
<sequence length="495" mass="54721">MFRPRVREKGVGLVVVSWIGLIVLCAASTSPCDKTRRVFTAQSGIITDGPSTSNYTQDSHCEWLIKAANKSQYITLSFIRMGTECSYDYVFVYDGDSFDAPLLGSFSGKTEPQNVTASSGYMLILLYSDTNYVLDGFRAAYAIHNCPNNCTERGLCISNECFCAGNWGGADCSIEICPNSCSGNGECEGAKCVCKKGYSGESCTLKKNDKEGNSWHWLSRSESGMTRRAAHTAIYVNHTDSLYVFGGYDLNKVLGSLEIYRFSTSQWYDEKGKILHRNPTDEDRNKYLLTLFTKSNLGGNLLVGNKNSILNTVVSSFMNHDKSTLPLMYSHMPPPFTETYLHFTERPDAMSESNVTKPEPRYGHSAAAYGKGFVLYGGKLSDGSLSSELWLYDAEQNKWSLRALNSSFTPPGLTRHSLTAVKDELYLFGGSTVDGEFSARMFKIKLGDVNNENWEMVQVRGGKELDVRVVAHSAVYHSHSNSILVYGGVVASVAR</sequence>
<dbReference type="PANTHER" id="PTHR46376">
    <property type="entry name" value="LEUCINE-ZIPPER-LIKE TRANSCRIPTIONAL REGULATOR 1"/>
    <property type="match status" value="1"/>
</dbReference>
<evidence type="ECO:0000256" key="3">
    <source>
        <dbReference type="ARBA" id="ARBA00023157"/>
    </source>
</evidence>
<dbReference type="AlphaFoldDB" id="A0A6J2JMA9"/>
<dbReference type="CDD" id="cd00041">
    <property type="entry name" value="CUB"/>
    <property type="match status" value="1"/>
</dbReference>
<keyword evidence="2" id="KW-0677">Repeat</keyword>
<dbReference type="SUPFAM" id="SSF117281">
    <property type="entry name" value="Kelch motif"/>
    <property type="match status" value="1"/>
</dbReference>
<evidence type="ECO:0000256" key="1">
    <source>
        <dbReference type="ARBA" id="ARBA00022441"/>
    </source>
</evidence>
<keyword evidence="8" id="KW-1185">Reference proteome</keyword>
<dbReference type="SMART" id="SM00042">
    <property type="entry name" value="CUB"/>
    <property type="match status" value="1"/>
</dbReference>
<dbReference type="PROSITE" id="PS01180">
    <property type="entry name" value="CUB"/>
    <property type="match status" value="1"/>
</dbReference>
<dbReference type="GeneID" id="114243373"/>
<evidence type="ECO:0000256" key="6">
    <source>
        <dbReference type="SAM" id="SignalP"/>
    </source>
</evidence>
<organism evidence="8 9">
    <name type="scientific">Bombyx mandarina</name>
    <name type="common">Wild silk moth</name>
    <name type="synonym">Wild silkworm</name>
    <dbReference type="NCBI Taxonomy" id="7092"/>
    <lineage>
        <taxon>Eukaryota</taxon>
        <taxon>Metazoa</taxon>
        <taxon>Ecdysozoa</taxon>
        <taxon>Arthropoda</taxon>
        <taxon>Hexapoda</taxon>
        <taxon>Insecta</taxon>
        <taxon>Pterygota</taxon>
        <taxon>Neoptera</taxon>
        <taxon>Endopterygota</taxon>
        <taxon>Lepidoptera</taxon>
        <taxon>Glossata</taxon>
        <taxon>Ditrysia</taxon>
        <taxon>Bombycoidea</taxon>
        <taxon>Bombycidae</taxon>
        <taxon>Bombycinae</taxon>
        <taxon>Bombyx</taxon>
    </lineage>
</organism>
<evidence type="ECO:0000313" key="9">
    <source>
        <dbReference type="RefSeq" id="XP_028030640.1"/>
    </source>
</evidence>
<dbReference type="Gene3D" id="2.10.25.10">
    <property type="entry name" value="Laminin"/>
    <property type="match status" value="2"/>
</dbReference>
<dbReference type="Gene3D" id="2.120.10.80">
    <property type="entry name" value="Kelch-type beta propeller"/>
    <property type="match status" value="1"/>
</dbReference>
<proteinExistence type="predicted"/>
<keyword evidence="6" id="KW-0732">Signal</keyword>
<feature type="signal peptide" evidence="6">
    <location>
        <begin position="1"/>
        <end position="27"/>
    </location>
</feature>
<dbReference type="InterPro" id="IPR000859">
    <property type="entry name" value="CUB_dom"/>
</dbReference>
<dbReference type="InterPro" id="IPR015915">
    <property type="entry name" value="Kelch-typ_b-propeller"/>
</dbReference>
<dbReference type="InterPro" id="IPR000742">
    <property type="entry name" value="EGF"/>
</dbReference>
<dbReference type="Pfam" id="PF23106">
    <property type="entry name" value="EGF_Teneurin"/>
    <property type="match status" value="1"/>
</dbReference>
<evidence type="ECO:0000256" key="2">
    <source>
        <dbReference type="ARBA" id="ARBA00022737"/>
    </source>
</evidence>
<dbReference type="GO" id="GO:0005794">
    <property type="term" value="C:Golgi apparatus"/>
    <property type="evidence" value="ECO:0007669"/>
    <property type="project" value="TreeGrafter"/>
</dbReference>
<reference evidence="9" key="1">
    <citation type="submission" date="2025-08" db="UniProtKB">
        <authorList>
            <consortium name="RefSeq"/>
        </authorList>
    </citation>
    <scope>IDENTIFICATION</scope>
    <source>
        <tissue evidence="9">Silk gland</tissue>
    </source>
</reference>
<feature type="chain" id="PRO_5026858698" evidence="6">
    <location>
        <begin position="28"/>
        <end position="495"/>
    </location>
</feature>
<evidence type="ECO:0000256" key="4">
    <source>
        <dbReference type="ARBA" id="ARBA00023180"/>
    </source>
</evidence>
<gene>
    <name evidence="9" type="primary">LOC114243373</name>
</gene>
<dbReference type="PROSITE" id="PS00022">
    <property type="entry name" value="EGF_1"/>
    <property type="match status" value="1"/>
</dbReference>
<dbReference type="Proteomes" id="UP000504629">
    <property type="component" value="Unplaced"/>
</dbReference>
<dbReference type="InterPro" id="IPR051568">
    <property type="entry name" value="LZTR1/Attractin"/>
</dbReference>
<keyword evidence="1" id="KW-0880">Kelch repeat</keyword>
<evidence type="ECO:0000256" key="5">
    <source>
        <dbReference type="PROSITE-ProRule" id="PRU00059"/>
    </source>
</evidence>
<dbReference type="InterPro" id="IPR006652">
    <property type="entry name" value="Kelch_1"/>
</dbReference>
<dbReference type="FunFam" id="2.10.25.10:FF:000001">
    <property type="entry name" value="Tenascin C"/>
    <property type="match status" value="1"/>
</dbReference>
<protein>
    <submittedName>
        <fullName evidence="9">Multiple epidermal growth factor-like domains protein 8</fullName>
    </submittedName>
</protein>
<dbReference type="Pfam" id="PF24981">
    <property type="entry name" value="Beta-prop_ATRN-LZTR1"/>
    <property type="match status" value="1"/>
</dbReference>
<dbReference type="SUPFAM" id="SSF49854">
    <property type="entry name" value="Spermadhesin, CUB domain"/>
    <property type="match status" value="1"/>
</dbReference>
<dbReference type="InterPro" id="IPR035914">
    <property type="entry name" value="Sperma_CUB_dom_sf"/>
</dbReference>
<dbReference type="Pfam" id="PF01344">
    <property type="entry name" value="Kelch_1"/>
    <property type="match status" value="1"/>
</dbReference>
<feature type="domain" description="CUB" evidence="7">
    <location>
        <begin position="32"/>
        <end position="144"/>
    </location>
</feature>
<dbReference type="InterPro" id="IPR056737">
    <property type="entry name" value="Beta-prop_ATRN-MKLN-like"/>
</dbReference>
<dbReference type="Gene3D" id="2.60.120.290">
    <property type="entry name" value="Spermadhesin, CUB domain"/>
    <property type="match status" value="1"/>
</dbReference>
<name>A0A6J2JMA9_BOMMA</name>
<accession>A0A6J2JMA9</accession>
<dbReference type="PANTHER" id="PTHR46376:SF2">
    <property type="entry name" value="DISTRACTED, ISOFORM B"/>
    <property type="match status" value="1"/>
</dbReference>